<sequence length="260" mass="30934">MREKIKLELERIEKEKDVKILFAVESGSRAWGFPSKDSDYDVRFVYMHPVEWYLSIHDKRDVIEYPISDDLDISGWDIKKALQLFAKSNPALLEWIRSPIFYSKNSSFPEQLQQMSEKNFDPKATIYHYLHMASKNYREFLQGENVKLKKYFYVLRPILACKWLEEKTTLPPVEFDRLITELSLERSVLDEIEQLLIKKKTGTELDVGLKIDVLNQFLEEQIHYYQQYVKGIEKGSGIDIESLNTLFRDMLFEVYKKEHE</sequence>
<keyword evidence="2" id="KW-0808">Transferase</keyword>
<dbReference type="EMBL" id="CP053980">
    <property type="protein sequence ID" value="QKH25371.1"/>
    <property type="molecule type" value="Genomic_DNA"/>
</dbReference>
<reference evidence="1 3" key="1">
    <citation type="journal article" date="2015" name="Genome Announc.">
        <title>Complete genome sequences for 35 biothreat assay-relevant bacillus species.</title>
        <authorList>
            <person name="Johnson S.L."/>
            <person name="Daligault H.E."/>
            <person name="Davenport K.W."/>
            <person name="Jaissle J."/>
            <person name="Frey K.G."/>
            <person name="Ladner J.T."/>
            <person name="Broomall S.M."/>
            <person name="Bishop-Lilly K.A."/>
            <person name="Bruce D.C."/>
            <person name="Gibbons H.S."/>
            <person name="Coyne S.R."/>
            <person name="Lo C.C."/>
            <person name="Meincke L."/>
            <person name="Munk A.C."/>
            <person name="Koroleva G.I."/>
            <person name="Rosenzweig C.N."/>
            <person name="Palacios G.F."/>
            <person name="Redden C.L."/>
            <person name="Minogue T.D."/>
            <person name="Chain P.S."/>
        </authorList>
    </citation>
    <scope>NUCLEOTIDE SEQUENCE [LARGE SCALE GENOMIC DNA]</scope>
    <source>
        <strain evidence="1 3">HD1011</strain>
    </source>
</reference>
<gene>
    <name evidence="1" type="ORF">BF38_1648</name>
    <name evidence="2" type="ORF">FOC89_15920</name>
</gene>
<evidence type="ECO:0000313" key="4">
    <source>
        <dbReference type="Proteomes" id="UP000501107"/>
    </source>
</evidence>
<dbReference type="InterPro" id="IPR018775">
    <property type="entry name" value="RlaP"/>
</dbReference>
<dbReference type="PANTHER" id="PTHR34817:SF2">
    <property type="entry name" value="NUCLEOTIDYLTRANSFERASE"/>
    <property type="match status" value="1"/>
</dbReference>
<dbReference type="KEGG" id="btw:BF38_1648"/>
<organism evidence="2 4">
    <name type="scientific">Bacillus thuringiensis</name>
    <dbReference type="NCBI Taxonomy" id="1428"/>
    <lineage>
        <taxon>Bacteria</taxon>
        <taxon>Bacillati</taxon>
        <taxon>Bacillota</taxon>
        <taxon>Bacilli</taxon>
        <taxon>Bacillales</taxon>
        <taxon>Bacillaceae</taxon>
        <taxon>Bacillus</taxon>
        <taxon>Bacillus cereus group</taxon>
    </lineage>
</organism>
<proteinExistence type="predicted"/>
<dbReference type="Proteomes" id="UP000501107">
    <property type="component" value="Chromosome"/>
</dbReference>
<name>A0A0B5NJ05_BACTU</name>
<dbReference type="GO" id="GO:0016740">
    <property type="term" value="F:transferase activity"/>
    <property type="evidence" value="ECO:0007669"/>
    <property type="project" value="UniProtKB-KW"/>
</dbReference>
<dbReference type="Proteomes" id="UP000031876">
    <property type="component" value="Chromosome"/>
</dbReference>
<dbReference type="Pfam" id="PF10127">
    <property type="entry name" value="RlaP"/>
    <property type="match status" value="1"/>
</dbReference>
<protein>
    <submittedName>
        <fullName evidence="2">Nucleotidyltransferase domain-containing protein</fullName>
    </submittedName>
    <submittedName>
        <fullName evidence="1">Nucleotidyltransferase family protein</fullName>
    </submittedName>
</protein>
<evidence type="ECO:0000313" key="1">
    <source>
        <dbReference type="EMBL" id="AJG76350.1"/>
    </source>
</evidence>
<dbReference type="AlphaFoldDB" id="A0A0B5NJ05"/>
<dbReference type="RefSeq" id="WP_001208289.1">
    <property type="nucleotide sequence ID" value="NZ_CP009335.1"/>
</dbReference>
<reference evidence="2 4" key="2">
    <citation type="submission" date="2020-05" db="EMBL/GenBank/DDBJ databases">
        <title>FDA dAtabase for Regulatory Grade micrObial Sequences (FDA-ARGOS): Supporting development and validation of Infectious Disease Dx tests.</title>
        <authorList>
            <person name="Nelson B."/>
            <person name="Plummer A."/>
            <person name="Tallon L."/>
            <person name="Sadzewicz L."/>
            <person name="Zhao X."/>
            <person name="Vavikolanu K."/>
            <person name="Mehta A."/>
            <person name="Aluvathingal J."/>
            <person name="Nadendla S."/>
            <person name="Myers T."/>
            <person name="Yan Y."/>
            <person name="Sichtig H."/>
        </authorList>
    </citation>
    <scope>NUCLEOTIDE SEQUENCE [LARGE SCALE GENOMIC DNA]</scope>
    <source>
        <strain evidence="2 4">FDAARGOS_795</strain>
    </source>
</reference>
<evidence type="ECO:0000313" key="3">
    <source>
        <dbReference type="Proteomes" id="UP000031876"/>
    </source>
</evidence>
<dbReference type="EMBL" id="CP009335">
    <property type="protein sequence ID" value="AJG76350.1"/>
    <property type="molecule type" value="Genomic_DNA"/>
</dbReference>
<dbReference type="PANTHER" id="PTHR34817">
    <property type="entry name" value="NUCLEOTIDYLTRANSFERASE"/>
    <property type="match status" value="1"/>
</dbReference>
<accession>A0A0B5NJ05</accession>
<evidence type="ECO:0000313" key="2">
    <source>
        <dbReference type="EMBL" id="QKH25371.1"/>
    </source>
</evidence>